<dbReference type="Proteomes" id="UP001341840">
    <property type="component" value="Unassembled WGS sequence"/>
</dbReference>
<dbReference type="EMBL" id="JASCZI010211560">
    <property type="protein sequence ID" value="MED6194409.1"/>
    <property type="molecule type" value="Genomic_DNA"/>
</dbReference>
<accession>A0ABU6XB08</accession>
<feature type="region of interest" description="Disordered" evidence="1">
    <location>
        <begin position="53"/>
        <end position="91"/>
    </location>
</feature>
<evidence type="ECO:0000313" key="3">
    <source>
        <dbReference type="Proteomes" id="UP001341840"/>
    </source>
</evidence>
<proteinExistence type="predicted"/>
<organism evidence="2 3">
    <name type="scientific">Stylosanthes scabra</name>
    <dbReference type="NCBI Taxonomy" id="79078"/>
    <lineage>
        <taxon>Eukaryota</taxon>
        <taxon>Viridiplantae</taxon>
        <taxon>Streptophyta</taxon>
        <taxon>Embryophyta</taxon>
        <taxon>Tracheophyta</taxon>
        <taxon>Spermatophyta</taxon>
        <taxon>Magnoliopsida</taxon>
        <taxon>eudicotyledons</taxon>
        <taxon>Gunneridae</taxon>
        <taxon>Pentapetalae</taxon>
        <taxon>rosids</taxon>
        <taxon>fabids</taxon>
        <taxon>Fabales</taxon>
        <taxon>Fabaceae</taxon>
        <taxon>Papilionoideae</taxon>
        <taxon>50 kb inversion clade</taxon>
        <taxon>dalbergioids sensu lato</taxon>
        <taxon>Dalbergieae</taxon>
        <taxon>Pterocarpus clade</taxon>
        <taxon>Stylosanthes</taxon>
    </lineage>
</organism>
<sequence length="116" mass="12923">MWWSQEAATAAVAPSSSRCDDLVNEREIENLLQREGRERATFSQRNRECVPSLVGGSGYGDGDVHMAKEKERPSMTHTHTHRGVDGDGKRLEGGASGGFSWAFFRRRRWLLGGGME</sequence>
<name>A0ABU6XB08_9FABA</name>
<evidence type="ECO:0000256" key="1">
    <source>
        <dbReference type="SAM" id="MobiDB-lite"/>
    </source>
</evidence>
<feature type="compositionally biased region" description="Basic and acidic residues" evidence="1">
    <location>
        <begin position="82"/>
        <end position="91"/>
    </location>
</feature>
<gene>
    <name evidence="2" type="ORF">PIB30_028295</name>
</gene>
<reference evidence="2 3" key="1">
    <citation type="journal article" date="2023" name="Plants (Basel)">
        <title>Bridging the Gap: Combining Genomics and Transcriptomics Approaches to Understand Stylosanthes scabra, an Orphan Legume from the Brazilian Caatinga.</title>
        <authorList>
            <person name="Ferreira-Neto J.R.C."/>
            <person name="da Silva M.D."/>
            <person name="Binneck E."/>
            <person name="de Melo N.F."/>
            <person name="da Silva R.H."/>
            <person name="de Melo A.L.T.M."/>
            <person name="Pandolfi V."/>
            <person name="Bustamante F.O."/>
            <person name="Brasileiro-Vidal A.C."/>
            <person name="Benko-Iseppon A.M."/>
        </authorList>
    </citation>
    <scope>NUCLEOTIDE SEQUENCE [LARGE SCALE GENOMIC DNA]</scope>
    <source>
        <tissue evidence="2">Leaves</tissue>
    </source>
</reference>
<keyword evidence="3" id="KW-1185">Reference proteome</keyword>
<comment type="caution">
    <text evidence="2">The sequence shown here is derived from an EMBL/GenBank/DDBJ whole genome shotgun (WGS) entry which is preliminary data.</text>
</comment>
<feature type="compositionally biased region" description="Basic and acidic residues" evidence="1">
    <location>
        <begin position="62"/>
        <end position="74"/>
    </location>
</feature>
<evidence type="ECO:0000313" key="2">
    <source>
        <dbReference type="EMBL" id="MED6194409.1"/>
    </source>
</evidence>
<protein>
    <submittedName>
        <fullName evidence="2">Uncharacterized protein</fullName>
    </submittedName>
</protein>